<evidence type="ECO:0000313" key="1">
    <source>
        <dbReference type="EMBL" id="JAH72143.1"/>
    </source>
</evidence>
<accession>A0A0E9V4F3</accession>
<protein>
    <submittedName>
        <fullName evidence="1">Uncharacterized protein</fullName>
    </submittedName>
</protein>
<organism evidence="1">
    <name type="scientific">Anguilla anguilla</name>
    <name type="common">European freshwater eel</name>
    <name type="synonym">Muraena anguilla</name>
    <dbReference type="NCBI Taxonomy" id="7936"/>
    <lineage>
        <taxon>Eukaryota</taxon>
        <taxon>Metazoa</taxon>
        <taxon>Chordata</taxon>
        <taxon>Craniata</taxon>
        <taxon>Vertebrata</taxon>
        <taxon>Euteleostomi</taxon>
        <taxon>Actinopterygii</taxon>
        <taxon>Neopterygii</taxon>
        <taxon>Teleostei</taxon>
        <taxon>Anguilliformes</taxon>
        <taxon>Anguillidae</taxon>
        <taxon>Anguilla</taxon>
    </lineage>
</organism>
<dbReference type="EMBL" id="GBXM01036434">
    <property type="protein sequence ID" value="JAH72143.1"/>
    <property type="molecule type" value="Transcribed_RNA"/>
</dbReference>
<reference evidence="1" key="2">
    <citation type="journal article" date="2015" name="Fish Shellfish Immunol.">
        <title>Early steps in the European eel (Anguilla anguilla)-Vibrio vulnificus interaction in the gills: Role of the RtxA13 toxin.</title>
        <authorList>
            <person name="Callol A."/>
            <person name="Pajuelo D."/>
            <person name="Ebbesson L."/>
            <person name="Teles M."/>
            <person name="MacKenzie S."/>
            <person name="Amaro C."/>
        </authorList>
    </citation>
    <scope>NUCLEOTIDE SEQUENCE</scope>
</reference>
<sequence length="29" mass="3222">MKGLHWGCGASSSVNPINPLWILLEIEKK</sequence>
<name>A0A0E9V4F3_ANGAN</name>
<reference evidence="1" key="1">
    <citation type="submission" date="2014-11" db="EMBL/GenBank/DDBJ databases">
        <authorList>
            <person name="Amaro Gonzalez C."/>
        </authorList>
    </citation>
    <scope>NUCLEOTIDE SEQUENCE</scope>
</reference>
<dbReference type="AlphaFoldDB" id="A0A0E9V4F3"/>
<proteinExistence type="predicted"/>